<dbReference type="PROSITE" id="PS51387">
    <property type="entry name" value="FAD_PCMH"/>
    <property type="match status" value="1"/>
</dbReference>
<dbReference type="AlphaFoldDB" id="A0A6C2YNI2"/>
<reference evidence="7" key="1">
    <citation type="submission" date="2019-04" db="EMBL/GenBank/DDBJ databases">
        <authorList>
            <consortium name="Science for Life Laboratories"/>
        </authorList>
    </citation>
    <scope>NUCLEOTIDE SEQUENCE</scope>
    <source>
        <strain evidence="7">MBLW1</strain>
    </source>
</reference>
<dbReference type="GO" id="GO:0016491">
    <property type="term" value="F:oxidoreductase activity"/>
    <property type="evidence" value="ECO:0007669"/>
    <property type="project" value="UniProtKB-KW"/>
</dbReference>
<dbReference type="InterPro" id="IPR004113">
    <property type="entry name" value="FAD-bd_oxidored_4_C"/>
</dbReference>
<keyword evidence="2" id="KW-0285">Flavoprotein</keyword>
<accession>A0A6C2YNI2</accession>
<keyword evidence="8" id="KW-1185">Reference proteome</keyword>
<feature type="domain" description="FAD-binding PCMH-type" evidence="6">
    <location>
        <begin position="64"/>
        <end position="242"/>
    </location>
</feature>
<evidence type="ECO:0000256" key="5">
    <source>
        <dbReference type="SAM" id="MobiDB-lite"/>
    </source>
</evidence>
<dbReference type="KEGG" id="tim:GMBLW1_12010"/>
<organism evidence="7">
    <name type="scientific">Tuwongella immobilis</name>
    <dbReference type="NCBI Taxonomy" id="692036"/>
    <lineage>
        <taxon>Bacteria</taxon>
        <taxon>Pseudomonadati</taxon>
        <taxon>Planctomycetota</taxon>
        <taxon>Planctomycetia</taxon>
        <taxon>Gemmatales</taxon>
        <taxon>Gemmataceae</taxon>
        <taxon>Tuwongella</taxon>
    </lineage>
</organism>
<keyword evidence="4" id="KW-0560">Oxidoreductase</keyword>
<feature type="region of interest" description="Disordered" evidence="5">
    <location>
        <begin position="488"/>
        <end position="514"/>
    </location>
</feature>
<dbReference type="InterPro" id="IPR016171">
    <property type="entry name" value="Vanillyl_alc_oxidase_C-sub2"/>
</dbReference>
<dbReference type="InParanoid" id="A0A6C2YNI2"/>
<keyword evidence="3" id="KW-0274">FAD</keyword>
<evidence type="ECO:0000313" key="8">
    <source>
        <dbReference type="Proteomes" id="UP000464378"/>
    </source>
</evidence>
<comment type="cofactor">
    <cofactor evidence="1">
        <name>FAD</name>
        <dbReference type="ChEBI" id="CHEBI:57692"/>
    </cofactor>
</comment>
<sequence length="514" mass="55341">MRDAIVPRMRQTGTFLGNTELSMATVDAPTATLIDRLRAIVGSANLLSSPADLMVYECDGFTIEKNKPDVVVFPRSTDEIVAIVKLCNELDVPFLARGAGTSLAGGCLAVGGGVMIGLSKMKRILEVNTRDRYAVVEPGVVNLWLTNTLKPHGYHYAPDPSSQGACTIGGNAATNSGGPHTLKYGVTVNHVIGLELVMPDGNVVTVGGPSEDSPGFDLTGVIVGSEGTFGIVSKVWVRITKNPEAYRTLLGVFETVDDATNCISEIIGAGIIPAALEMLDGLILEAVEAAFKFGFPLDAGAVLIMEVDGLNAGLDEEAAKIEAIALRNKARSVKRANSEAERLLLWKCRKQAFGAVGRLAPSYCTQDGVVPRTKLPQMLAEILRISRHYQIRIANVFHAGDGNIHPILLFDERDPDQVRRVLDASNEILDFCIQLGGSVTGEHGIGVEKIDFMAKLFTPEDLAQMIRLRSAFNPENRCSPHKMFPTAGGCAESHQHQNHSHAVERTRPSRRASL</sequence>
<gene>
    <name evidence="7" type="ORF">GMBLW1_12010</name>
</gene>
<dbReference type="InterPro" id="IPR016164">
    <property type="entry name" value="FAD-linked_Oxase-like_C"/>
</dbReference>
<dbReference type="Proteomes" id="UP000464378">
    <property type="component" value="Chromosome"/>
</dbReference>
<dbReference type="Gene3D" id="1.10.45.10">
    <property type="entry name" value="Vanillyl-alcohol Oxidase, Chain A, domain 4"/>
    <property type="match status" value="1"/>
</dbReference>
<dbReference type="InterPro" id="IPR036318">
    <property type="entry name" value="FAD-bd_PCMH-like_sf"/>
</dbReference>
<name>A0A6C2YNI2_9BACT</name>
<dbReference type="Gene3D" id="3.30.70.2740">
    <property type="match status" value="1"/>
</dbReference>
<proteinExistence type="predicted"/>
<dbReference type="EMBL" id="LR593887">
    <property type="protein sequence ID" value="VTS02366.1"/>
    <property type="molecule type" value="Genomic_DNA"/>
</dbReference>
<evidence type="ECO:0000256" key="1">
    <source>
        <dbReference type="ARBA" id="ARBA00001974"/>
    </source>
</evidence>
<dbReference type="Gene3D" id="3.30.465.10">
    <property type="match status" value="1"/>
</dbReference>
<evidence type="ECO:0000256" key="4">
    <source>
        <dbReference type="ARBA" id="ARBA00023002"/>
    </source>
</evidence>
<dbReference type="InterPro" id="IPR006094">
    <property type="entry name" value="Oxid_FAD_bind_N"/>
</dbReference>
<dbReference type="InterPro" id="IPR051914">
    <property type="entry name" value="FAD-linked_OxidoTrans_Type4"/>
</dbReference>
<dbReference type="Pfam" id="PF02913">
    <property type="entry name" value="FAD-oxidase_C"/>
    <property type="match status" value="1"/>
</dbReference>
<evidence type="ECO:0000259" key="6">
    <source>
        <dbReference type="PROSITE" id="PS51387"/>
    </source>
</evidence>
<dbReference type="GO" id="GO:0071949">
    <property type="term" value="F:FAD binding"/>
    <property type="evidence" value="ECO:0007669"/>
    <property type="project" value="InterPro"/>
</dbReference>
<dbReference type="EMBL" id="LR586016">
    <property type="protein sequence ID" value="VIP02759.1"/>
    <property type="molecule type" value="Genomic_DNA"/>
</dbReference>
<dbReference type="InterPro" id="IPR016169">
    <property type="entry name" value="FAD-bd_PCMH_sub2"/>
</dbReference>
<protein>
    <recommendedName>
        <fullName evidence="6">FAD-binding PCMH-type domain-containing protein</fullName>
    </recommendedName>
</protein>
<evidence type="ECO:0000313" key="7">
    <source>
        <dbReference type="EMBL" id="VIP02759.1"/>
    </source>
</evidence>
<dbReference type="InterPro" id="IPR016166">
    <property type="entry name" value="FAD-bd_PCMH"/>
</dbReference>
<evidence type="ECO:0000256" key="2">
    <source>
        <dbReference type="ARBA" id="ARBA00022630"/>
    </source>
</evidence>
<evidence type="ECO:0000256" key="3">
    <source>
        <dbReference type="ARBA" id="ARBA00022827"/>
    </source>
</evidence>
<dbReference type="PANTHER" id="PTHR42934:SF1">
    <property type="entry name" value="GLYCOLATE OXIDASE SUBUNIT GLCD"/>
    <property type="match status" value="1"/>
</dbReference>
<dbReference type="SUPFAM" id="SSF55103">
    <property type="entry name" value="FAD-linked oxidases, C-terminal domain"/>
    <property type="match status" value="1"/>
</dbReference>
<dbReference type="FunCoup" id="A0A6C2YNI2">
    <property type="interactions" value="419"/>
</dbReference>
<dbReference type="SUPFAM" id="SSF56176">
    <property type="entry name" value="FAD-binding/transporter-associated domain-like"/>
    <property type="match status" value="1"/>
</dbReference>
<dbReference type="PANTHER" id="PTHR42934">
    <property type="entry name" value="GLYCOLATE OXIDASE SUBUNIT GLCD"/>
    <property type="match status" value="1"/>
</dbReference>
<dbReference type="Pfam" id="PF01565">
    <property type="entry name" value="FAD_binding_4"/>
    <property type="match status" value="1"/>
</dbReference>